<protein>
    <recommendedName>
        <fullName evidence="2">Myb-like domain-containing protein</fullName>
    </recommendedName>
</protein>
<dbReference type="GO" id="GO:0070898">
    <property type="term" value="P:RNA polymerase III preinitiation complex assembly"/>
    <property type="evidence" value="ECO:0007669"/>
    <property type="project" value="TreeGrafter"/>
</dbReference>
<dbReference type="AlphaFoldDB" id="A0A9P6L7N9"/>
<dbReference type="PANTHER" id="PTHR22929:SF0">
    <property type="entry name" value="TRANSCRIPTION FACTOR TFIIIB COMPONENT B'' HOMOLOG"/>
    <property type="match status" value="1"/>
</dbReference>
<feature type="region of interest" description="Disordered" evidence="1">
    <location>
        <begin position="50"/>
        <end position="93"/>
    </location>
</feature>
<dbReference type="PANTHER" id="PTHR22929">
    <property type="entry name" value="RNA POLYMERASE III TRANSCRIPTION INITIATION FACTOR B"/>
    <property type="match status" value="1"/>
</dbReference>
<dbReference type="InterPro" id="IPR009057">
    <property type="entry name" value="Homeodomain-like_sf"/>
</dbReference>
<feature type="compositionally biased region" description="Acidic residues" evidence="1">
    <location>
        <begin position="276"/>
        <end position="291"/>
    </location>
</feature>
<gene>
    <name evidence="3" type="ORF">BJ322DRAFT_1099860</name>
</gene>
<dbReference type="Gene3D" id="1.10.10.60">
    <property type="entry name" value="Homeodomain-like"/>
    <property type="match status" value="1"/>
</dbReference>
<reference evidence="3" key="2">
    <citation type="submission" date="2020-11" db="EMBL/GenBank/DDBJ databases">
        <authorList>
            <consortium name="DOE Joint Genome Institute"/>
            <person name="Kuo A."/>
            <person name="Miyauchi S."/>
            <person name="Kiss E."/>
            <person name="Drula E."/>
            <person name="Kohler A."/>
            <person name="Sanchez-Garcia M."/>
            <person name="Andreopoulos B."/>
            <person name="Barry K.W."/>
            <person name="Bonito G."/>
            <person name="Buee M."/>
            <person name="Carver A."/>
            <person name="Chen C."/>
            <person name="Cichocki N."/>
            <person name="Clum A."/>
            <person name="Culley D."/>
            <person name="Crous P.W."/>
            <person name="Fauchery L."/>
            <person name="Girlanda M."/>
            <person name="Hayes R."/>
            <person name="Keri Z."/>
            <person name="Labutti K."/>
            <person name="Lipzen A."/>
            <person name="Lombard V."/>
            <person name="Magnuson J."/>
            <person name="Maillard F."/>
            <person name="Morin E."/>
            <person name="Murat C."/>
            <person name="Nolan M."/>
            <person name="Ohm R."/>
            <person name="Pangilinan J."/>
            <person name="Pereira M."/>
            <person name="Perotto S."/>
            <person name="Peter M."/>
            <person name="Riley R."/>
            <person name="Sitrit Y."/>
            <person name="Stielow B."/>
            <person name="Szollosi G."/>
            <person name="Zifcakova L."/>
            <person name="Stursova M."/>
            <person name="Spatafora J.W."/>
            <person name="Tedersoo L."/>
            <person name="Vaario L.-M."/>
            <person name="Yamada A."/>
            <person name="Yan M."/>
            <person name="Wang P."/>
            <person name="Xu J."/>
            <person name="Bruns T."/>
            <person name="Baldrian P."/>
            <person name="Vilgalys R."/>
            <person name="Henrissat B."/>
            <person name="Grigoriev I.V."/>
            <person name="Hibbett D."/>
            <person name="Nagy L.G."/>
            <person name="Martin F.M."/>
        </authorList>
    </citation>
    <scope>NUCLEOTIDE SEQUENCE</scope>
    <source>
        <strain evidence="3">UH-Tt-Lm1</strain>
    </source>
</reference>
<dbReference type="OrthoDB" id="272624at2759"/>
<dbReference type="CDD" id="cd00167">
    <property type="entry name" value="SANT"/>
    <property type="match status" value="1"/>
</dbReference>
<feature type="region of interest" description="Disordered" evidence="1">
    <location>
        <begin position="242"/>
        <end position="291"/>
    </location>
</feature>
<dbReference type="InterPro" id="IPR039467">
    <property type="entry name" value="TFIIIB_B''_Myb"/>
</dbReference>
<evidence type="ECO:0000259" key="2">
    <source>
        <dbReference type="PROSITE" id="PS50090"/>
    </source>
</evidence>
<evidence type="ECO:0000256" key="1">
    <source>
        <dbReference type="SAM" id="MobiDB-lite"/>
    </source>
</evidence>
<feature type="compositionally biased region" description="Basic and acidic residues" evidence="1">
    <location>
        <begin position="246"/>
        <end position="261"/>
    </location>
</feature>
<proteinExistence type="predicted"/>
<reference evidence="3" key="1">
    <citation type="journal article" date="2020" name="Nat. Commun.">
        <title>Large-scale genome sequencing of mycorrhizal fungi provides insights into the early evolution of symbiotic traits.</title>
        <authorList>
            <person name="Miyauchi S."/>
            <person name="Kiss E."/>
            <person name="Kuo A."/>
            <person name="Drula E."/>
            <person name="Kohler A."/>
            <person name="Sanchez-Garcia M."/>
            <person name="Morin E."/>
            <person name="Andreopoulos B."/>
            <person name="Barry K.W."/>
            <person name="Bonito G."/>
            <person name="Buee M."/>
            <person name="Carver A."/>
            <person name="Chen C."/>
            <person name="Cichocki N."/>
            <person name="Clum A."/>
            <person name="Culley D."/>
            <person name="Crous P.W."/>
            <person name="Fauchery L."/>
            <person name="Girlanda M."/>
            <person name="Hayes R.D."/>
            <person name="Keri Z."/>
            <person name="LaButti K."/>
            <person name="Lipzen A."/>
            <person name="Lombard V."/>
            <person name="Magnuson J."/>
            <person name="Maillard F."/>
            <person name="Murat C."/>
            <person name="Nolan M."/>
            <person name="Ohm R.A."/>
            <person name="Pangilinan J."/>
            <person name="Pereira M.F."/>
            <person name="Perotto S."/>
            <person name="Peter M."/>
            <person name="Pfister S."/>
            <person name="Riley R."/>
            <person name="Sitrit Y."/>
            <person name="Stielow J.B."/>
            <person name="Szollosi G."/>
            <person name="Zifcakova L."/>
            <person name="Stursova M."/>
            <person name="Spatafora J.W."/>
            <person name="Tedersoo L."/>
            <person name="Vaario L.M."/>
            <person name="Yamada A."/>
            <person name="Yan M."/>
            <person name="Wang P."/>
            <person name="Xu J."/>
            <person name="Bruns T."/>
            <person name="Baldrian P."/>
            <person name="Vilgalys R."/>
            <person name="Dunand C."/>
            <person name="Henrissat B."/>
            <person name="Grigoriev I.V."/>
            <person name="Hibbett D."/>
            <person name="Nagy L.G."/>
            <person name="Martin F.M."/>
        </authorList>
    </citation>
    <scope>NUCLEOTIDE SEQUENCE</scope>
    <source>
        <strain evidence="3">UH-Tt-Lm1</strain>
    </source>
</reference>
<comment type="caution">
    <text evidence="3">The sequence shown here is derived from an EMBL/GenBank/DDBJ whole genome shotgun (WGS) entry which is preliminary data.</text>
</comment>
<dbReference type="SMART" id="SM00717">
    <property type="entry name" value="SANT"/>
    <property type="match status" value="1"/>
</dbReference>
<feature type="domain" description="Myb-like" evidence="2">
    <location>
        <begin position="151"/>
        <end position="198"/>
    </location>
</feature>
<dbReference type="Pfam" id="PF15963">
    <property type="entry name" value="Myb_DNA-bind_7"/>
    <property type="match status" value="1"/>
</dbReference>
<dbReference type="GO" id="GO:0000126">
    <property type="term" value="C:transcription factor TFIIIB complex"/>
    <property type="evidence" value="ECO:0007669"/>
    <property type="project" value="TreeGrafter"/>
</dbReference>
<sequence length="291" mass="32170">MASICVDTGQGRVSSKANEIMKNHSAWKTANRERRAQMVAEMEAKKYGKILGSGGATSPPPSTPINPLTPQTAVDGSAPASEPATGDNGFDYSQTMSSSKFNVRVRIGPNGETVIDEESLYVDNSAEQDTHDYTHVEESDTTKFVNSATHSKKLRGSRWSAMETELFYDALSQFGENYELISYVLPGRDRRACKNKFKAEDRRNPARIDLCLKNRVPYDIQTLARMTGKDFSGPIPIIKAPTPLRMVEDDAPTQKKEETPAPRKKSRTPGLQSANDAEEVLGDVDDYEEND</sequence>
<name>A0A9P6L7N9_9AGAM</name>
<accession>A0A9P6L7N9</accession>
<dbReference type="Proteomes" id="UP000736335">
    <property type="component" value="Unassembled WGS sequence"/>
</dbReference>
<evidence type="ECO:0000313" key="4">
    <source>
        <dbReference type="Proteomes" id="UP000736335"/>
    </source>
</evidence>
<dbReference type="SUPFAM" id="SSF46689">
    <property type="entry name" value="Homeodomain-like"/>
    <property type="match status" value="1"/>
</dbReference>
<organism evidence="3 4">
    <name type="scientific">Thelephora terrestris</name>
    <dbReference type="NCBI Taxonomy" id="56493"/>
    <lineage>
        <taxon>Eukaryota</taxon>
        <taxon>Fungi</taxon>
        <taxon>Dikarya</taxon>
        <taxon>Basidiomycota</taxon>
        <taxon>Agaricomycotina</taxon>
        <taxon>Agaricomycetes</taxon>
        <taxon>Thelephorales</taxon>
        <taxon>Thelephoraceae</taxon>
        <taxon>Thelephora</taxon>
    </lineage>
</organism>
<dbReference type="PROSITE" id="PS50090">
    <property type="entry name" value="MYB_LIKE"/>
    <property type="match status" value="1"/>
</dbReference>
<dbReference type="InterPro" id="IPR001005">
    <property type="entry name" value="SANT/Myb"/>
</dbReference>
<keyword evidence="4" id="KW-1185">Reference proteome</keyword>
<dbReference type="EMBL" id="WIUZ02000006">
    <property type="protein sequence ID" value="KAF9786201.1"/>
    <property type="molecule type" value="Genomic_DNA"/>
</dbReference>
<evidence type="ECO:0000313" key="3">
    <source>
        <dbReference type="EMBL" id="KAF9786201.1"/>
    </source>
</evidence>
<dbReference type="GO" id="GO:0001156">
    <property type="term" value="F:TFIIIC-class transcription factor complex binding"/>
    <property type="evidence" value="ECO:0007669"/>
    <property type="project" value="TreeGrafter"/>
</dbReference>